<keyword evidence="2" id="KW-1185">Reference proteome</keyword>
<dbReference type="EMBL" id="LR877151">
    <property type="protein sequence ID" value="CAD2216525.1"/>
    <property type="molecule type" value="Genomic_DNA"/>
</dbReference>
<organism evidence="1 2">
    <name type="scientific">Angomonas deanei</name>
    <dbReference type="NCBI Taxonomy" id="59799"/>
    <lineage>
        <taxon>Eukaryota</taxon>
        <taxon>Discoba</taxon>
        <taxon>Euglenozoa</taxon>
        <taxon>Kinetoplastea</taxon>
        <taxon>Metakinetoplastina</taxon>
        <taxon>Trypanosomatida</taxon>
        <taxon>Trypanosomatidae</taxon>
        <taxon>Strigomonadinae</taxon>
        <taxon>Angomonas</taxon>
    </lineage>
</organism>
<name>A0A7G2CAP3_9TRYP</name>
<gene>
    <name evidence="1" type="ORF">ADEAN_000398700</name>
</gene>
<proteinExistence type="predicted"/>
<dbReference type="AlphaFoldDB" id="A0A7G2CAP3"/>
<reference evidence="1 2" key="1">
    <citation type="submission" date="2020-08" db="EMBL/GenBank/DDBJ databases">
        <authorList>
            <person name="Newling K."/>
            <person name="Davey J."/>
            <person name="Forrester S."/>
        </authorList>
    </citation>
    <scope>NUCLEOTIDE SEQUENCE [LARGE SCALE GENOMIC DNA]</scope>
    <source>
        <strain evidence="2">Crithidia deanei Carvalho (ATCC PRA-265)</strain>
    </source>
</reference>
<dbReference type="VEuPathDB" id="TriTrypDB:ADEAN_000398700"/>
<evidence type="ECO:0000313" key="1">
    <source>
        <dbReference type="EMBL" id="CAD2216525.1"/>
    </source>
</evidence>
<dbReference type="Proteomes" id="UP000515908">
    <property type="component" value="Chromosome 07"/>
</dbReference>
<protein>
    <submittedName>
        <fullName evidence="1">Uncharacterized protein</fullName>
    </submittedName>
</protein>
<dbReference type="OrthoDB" id="250819at2759"/>
<accession>A0A7G2CAP3</accession>
<evidence type="ECO:0000313" key="2">
    <source>
        <dbReference type="Proteomes" id="UP000515908"/>
    </source>
</evidence>
<sequence>MGMGMGMGMYGMTPEAQRGQMMMFMISSMVQLWGMLSQVVQGTLGSVVQFVGNYVGLNQRLAQVEEEGMVQEEHYRRRCVQFKKDLENVPIDREEIKQRKRHARLHSKSKQPSLLRKIIISVIRHTLLLVLAYFMSKRITTLLSKKPTPQLL</sequence>